<dbReference type="EMBL" id="JBHUMO010000072">
    <property type="protein sequence ID" value="MFD2730033.1"/>
    <property type="molecule type" value="Genomic_DNA"/>
</dbReference>
<accession>A0ABW5TLH2</accession>
<proteinExistence type="predicted"/>
<keyword evidence="3" id="KW-1185">Reference proteome</keyword>
<dbReference type="InterPro" id="IPR000182">
    <property type="entry name" value="GNAT_dom"/>
</dbReference>
<dbReference type="InterPro" id="IPR016181">
    <property type="entry name" value="Acyl_CoA_acyltransferase"/>
</dbReference>
<feature type="domain" description="N-acetyltransferase" evidence="1">
    <location>
        <begin position="25"/>
        <end position="168"/>
    </location>
</feature>
<evidence type="ECO:0000259" key="1">
    <source>
        <dbReference type="PROSITE" id="PS51186"/>
    </source>
</evidence>
<name>A0ABW5TLH2_9ENTE</name>
<keyword evidence="2" id="KW-0808">Transferase</keyword>
<dbReference type="PANTHER" id="PTHR43441">
    <property type="entry name" value="RIBOSOMAL-PROTEIN-SERINE ACETYLTRANSFERASE"/>
    <property type="match status" value="1"/>
</dbReference>
<dbReference type="SUPFAM" id="SSF55729">
    <property type="entry name" value="Acyl-CoA N-acyltransferases (Nat)"/>
    <property type="match status" value="1"/>
</dbReference>
<dbReference type="Pfam" id="PF13302">
    <property type="entry name" value="Acetyltransf_3"/>
    <property type="match status" value="1"/>
</dbReference>
<evidence type="ECO:0000313" key="3">
    <source>
        <dbReference type="Proteomes" id="UP001597427"/>
    </source>
</evidence>
<protein>
    <submittedName>
        <fullName evidence="2">GNAT family N-acetyltransferase</fullName>
        <ecNumber evidence="2">2.3.-.-</ecNumber>
    </submittedName>
</protein>
<dbReference type="PANTHER" id="PTHR43441:SF11">
    <property type="entry name" value="RIBOSOMAL-PROTEIN-SERINE ACETYLTRANSFERASE"/>
    <property type="match status" value="1"/>
</dbReference>
<dbReference type="Proteomes" id="UP001597427">
    <property type="component" value="Unassembled WGS sequence"/>
</dbReference>
<comment type="caution">
    <text evidence="2">The sequence shown here is derived from an EMBL/GenBank/DDBJ whole genome shotgun (WGS) entry which is preliminary data.</text>
</comment>
<organism evidence="2 3">
    <name type="scientific">Enterococcus camelliae</name>
    <dbReference type="NCBI Taxonomy" id="453959"/>
    <lineage>
        <taxon>Bacteria</taxon>
        <taxon>Bacillati</taxon>
        <taxon>Bacillota</taxon>
        <taxon>Bacilli</taxon>
        <taxon>Lactobacillales</taxon>
        <taxon>Enterococcaceae</taxon>
        <taxon>Enterococcus</taxon>
    </lineage>
</organism>
<dbReference type="Gene3D" id="3.40.630.30">
    <property type="match status" value="1"/>
</dbReference>
<dbReference type="InterPro" id="IPR051908">
    <property type="entry name" value="Ribosomal_N-acetyltransferase"/>
</dbReference>
<dbReference type="CDD" id="cd04301">
    <property type="entry name" value="NAT_SF"/>
    <property type="match status" value="1"/>
</dbReference>
<evidence type="ECO:0000313" key="2">
    <source>
        <dbReference type="EMBL" id="MFD2730033.1"/>
    </source>
</evidence>
<dbReference type="RefSeq" id="WP_379982930.1">
    <property type="nucleotide sequence ID" value="NZ_JBHUMO010000072.1"/>
</dbReference>
<keyword evidence="2" id="KW-0012">Acyltransferase</keyword>
<reference evidence="3" key="1">
    <citation type="journal article" date="2019" name="Int. J. Syst. Evol. Microbiol.">
        <title>The Global Catalogue of Microorganisms (GCM) 10K type strain sequencing project: providing services to taxonomists for standard genome sequencing and annotation.</title>
        <authorList>
            <consortium name="The Broad Institute Genomics Platform"/>
            <consortium name="The Broad Institute Genome Sequencing Center for Infectious Disease"/>
            <person name="Wu L."/>
            <person name="Ma J."/>
        </authorList>
    </citation>
    <scope>NUCLEOTIDE SEQUENCE [LARGE SCALE GENOMIC DNA]</scope>
    <source>
        <strain evidence="3">TISTR 932</strain>
    </source>
</reference>
<dbReference type="GO" id="GO:0016746">
    <property type="term" value="F:acyltransferase activity"/>
    <property type="evidence" value="ECO:0007669"/>
    <property type="project" value="UniProtKB-KW"/>
</dbReference>
<gene>
    <name evidence="2" type="ORF">ACFSR0_11670</name>
</gene>
<dbReference type="PROSITE" id="PS51186">
    <property type="entry name" value="GNAT"/>
    <property type="match status" value="1"/>
</dbReference>
<sequence>MRFTIAIDEELSFIFPMPEMAEEIFDVLNQNRQHLGEFLDFIPKTKTIDDEKTYLKMKLQGMVNETDCLFVIAKKETLIGMIDLHFIDKEIKKAEIGYWLAKDYTKQGIMKKAVRALCTYAFDTLELKKLSIRAVQENQASNQVARASGFTFVGTLRQDSLLYGEPRNLCLYERLSTDS</sequence>
<dbReference type="EC" id="2.3.-.-" evidence="2"/>